<dbReference type="STRING" id="7102.A0A2A4IYL0"/>
<comment type="caution">
    <text evidence="1">The sequence shown here is derived from an EMBL/GenBank/DDBJ whole genome shotgun (WGS) entry which is preliminary data.</text>
</comment>
<proteinExistence type="predicted"/>
<sequence>MWEREHAKGEEAETRWCEWKGLQQTTMRVTSEAKYQLTNILTTSIGFPEECCMPQRWHPTGSDPTLDLVIALMCMGLYPNVCLHQGKRKVSTWIFVT</sequence>
<gene>
    <name evidence="1" type="ORF">B5V51_11051</name>
</gene>
<evidence type="ECO:0000313" key="1">
    <source>
        <dbReference type="EMBL" id="PCG64203.1"/>
    </source>
</evidence>
<accession>A0A2A4IYL0</accession>
<dbReference type="EMBL" id="NWSH01005455">
    <property type="protein sequence ID" value="PCG64203.1"/>
    <property type="molecule type" value="Genomic_DNA"/>
</dbReference>
<reference evidence="1" key="1">
    <citation type="submission" date="2017-09" db="EMBL/GenBank/DDBJ databases">
        <title>Contemporary evolution of a Lepidopteran species, Heliothis virescens, in response to modern agricultural practices.</title>
        <authorList>
            <person name="Fritz M.L."/>
            <person name="Deyonke A.M."/>
            <person name="Papanicolaou A."/>
            <person name="Micinski S."/>
            <person name="Westbrook J."/>
            <person name="Gould F."/>
        </authorList>
    </citation>
    <scope>NUCLEOTIDE SEQUENCE [LARGE SCALE GENOMIC DNA]</scope>
    <source>
        <strain evidence="1">HvINT-</strain>
        <tissue evidence="1">Whole body</tissue>
    </source>
</reference>
<dbReference type="AlphaFoldDB" id="A0A2A4IYL0"/>
<name>A0A2A4IYL0_HELVI</name>
<protein>
    <submittedName>
        <fullName evidence="1">Uncharacterized protein</fullName>
    </submittedName>
</protein>
<organism evidence="1">
    <name type="scientific">Heliothis virescens</name>
    <name type="common">Tobacco budworm moth</name>
    <dbReference type="NCBI Taxonomy" id="7102"/>
    <lineage>
        <taxon>Eukaryota</taxon>
        <taxon>Metazoa</taxon>
        <taxon>Ecdysozoa</taxon>
        <taxon>Arthropoda</taxon>
        <taxon>Hexapoda</taxon>
        <taxon>Insecta</taxon>
        <taxon>Pterygota</taxon>
        <taxon>Neoptera</taxon>
        <taxon>Endopterygota</taxon>
        <taxon>Lepidoptera</taxon>
        <taxon>Glossata</taxon>
        <taxon>Ditrysia</taxon>
        <taxon>Noctuoidea</taxon>
        <taxon>Noctuidae</taxon>
        <taxon>Heliothinae</taxon>
        <taxon>Heliothis</taxon>
    </lineage>
</organism>